<feature type="transmembrane region" description="Helical" evidence="10">
    <location>
        <begin position="151"/>
        <end position="170"/>
    </location>
</feature>
<reference evidence="13" key="1">
    <citation type="submission" date="2017-01" db="EMBL/GenBank/DDBJ databases">
        <authorList>
            <person name="Varghese N."/>
            <person name="Submissions S."/>
        </authorList>
    </citation>
    <scope>NUCLEOTIDE SEQUENCE [LARGE SCALE GENOMIC DNA]</scope>
    <source>
        <strain evidence="13">ATCC 12950</strain>
    </source>
</reference>
<accession>A0A1N6TH37</accession>
<feature type="transmembrane region" description="Helical" evidence="10">
    <location>
        <begin position="31"/>
        <end position="48"/>
    </location>
</feature>
<dbReference type="RefSeq" id="WP_076432901.1">
    <property type="nucleotide sequence ID" value="NZ_FTNI01000002.1"/>
</dbReference>
<evidence type="ECO:0000256" key="2">
    <source>
        <dbReference type="ARBA" id="ARBA00022448"/>
    </source>
</evidence>
<dbReference type="GO" id="GO:0009401">
    <property type="term" value="P:phosphoenolpyruvate-dependent sugar phosphotransferase system"/>
    <property type="evidence" value="ECO:0007669"/>
    <property type="project" value="UniProtKB-KW"/>
</dbReference>
<dbReference type="InterPro" id="IPR050429">
    <property type="entry name" value="PTS_Glucose_EIICBA"/>
</dbReference>
<evidence type="ECO:0000256" key="7">
    <source>
        <dbReference type="ARBA" id="ARBA00022989"/>
    </source>
</evidence>
<name>A0A1N6TH37_9ACTN</name>
<dbReference type="STRING" id="58117.SAMN05421833_102361"/>
<dbReference type="InterPro" id="IPR013013">
    <property type="entry name" value="PTS_EIIC_1"/>
</dbReference>
<dbReference type="PANTHER" id="PTHR30009:SF4">
    <property type="entry name" value="PTS SYSTEM N-ACETYLGLUCOSAMINE-SPECIFIC EIICBA COMPONENT"/>
    <property type="match status" value="1"/>
</dbReference>
<keyword evidence="4" id="KW-0762">Sugar transport</keyword>
<comment type="subcellular location">
    <subcellularLocation>
        <location evidence="1">Cell membrane</location>
        <topology evidence="1">Multi-pass membrane protein</topology>
    </subcellularLocation>
</comment>
<dbReference type="GO" id="GO:0005886">
    <property type="term" value="C:plasma membrane"/>
    <property type="evidence" value="ECO:0007669"/>
    <property type="project" value="UniProtKB-SubCell"/>
</dbReference>
<evidence type="ECO:0000256" key="1">
    <source>
        <dbReference type="ARBA" id="ARBA00004651"/>
    </source>
</evidence>
<keyword evidence="7 10" id="KW-1133">Transmembrane helix</keyword>
<keyword evidence="3" id="KW-1003">Cell membrane</keyword>
<feature type="transmembrane region" description="Helical" evidence="10">
    <location>
        <begin position="393"/>
        <end position="415"/>
    </location>
</feature>
<feature type="transmembrane region" description="Helical" evidence="10">
    <location>
        <begin position="339"/>
        <end position="363"/>
    </location>
</feature>
<keyword evidence="8 10" id="KW-0472">Membrane</keyword>
<dbReference type="AlphaFoldDB" id="A0A1N6TH37"/>
<evidence type="ECO:0000256" key="5">
    <source>
        <dbReference type="ARBA" id="ARBA00022683"/>
    </source>
</evidence>
<dbReference type="Pfam" id="PF02378">
    <property type="entry name" value="PTS_EIIC"/>
    <property type="match status" value="1"/>
</dbReference>
<keyword evidence="2" id="KW-0813">Transport</keyword>
<evidence type="ECO:0000256" key="4">
    <source>
        <dbReference type="ARBA" id="ARBA00022597"/>
    </source>
</evidence>
<sequence>MSSTSADAGLPAAPSNQNAVMTALSRIGRSLMLPIAALPAAALLLRLGQDDLLGRTDNATLDKIAQVIGGAGGALFDALPLLFAVGVAVGFARRADGSTALAAVVGYLVWDRVTHLMFFDASADAAVHTKVAQSVVGADGKPTEVLNLASANPTGVLGGILMGLVAAVLWQRYYRTKLPAYLAFFGGRRFVPILTALAGLVLGVVFGLVWQPIGQGLSSFGDWLAGNATIGAGIYGIVNRGLIPFGLHHFVNSIVWFTVPECTVGATHATGDLNCYFAGQDGAGAFMAGFFPVMMFGLPAAAIAMWRAAPPHRRATVGGIMISTALISFVTGITEPIEFAFIFVAPILFAAHALLTGISMAVVAALDGRLGFGFSAGAIDAALNATKDNTHNFWLIMLIGVVYFVLYYVIFSFLIKKLNIMTPGREPEPDVDSGESADTARARA</sequence>
<proteinExistence type="predicted"/>
<feature type="transmembrane region" description="Helical" evidence="10">
    <location>
        <begin position="190"/>
        <end position="210"/>
    </location>
</feature>
<evidence type="ECO:0000256" key="6">
    <source>
        <dbReference type="ARBA" id="ARBA00022692"/>
    </source>
</evidence>
<feature type="transmembrane region" description="Helical" evidence="10">
    <location>
        <begin position="99"/>
        <end position="119"/>
    </location>
</feature>
<dbReference type="PROSITE" id="PS51103">
    <property type="entry name" value="PTS_EIIC_TYPE_1"/>
    <property type="match status" value="1"/>
</dbReference>
<dbReference type="EMBL" id="FTNI01000002">
    <property type="protein sequence ID" value="SIQ52655.1"/>
    <property type="molecule type" value="Genomic_DNA"/>
</dbReference>
<feature type="region of interest" description="Disordered" evidence="9">
    <location>
        <begin position="425"/>
        <end position="444"/>
    </location>
</feature>
<keyword evidence="5" id="KW-0598">Phosphotransferase system</keyword>
<evidence type="ECO:0000256" key="10">
    <source>
        <dbReference type="SAM" id="Phobius"/>
    </source>
</evidence>
<dbReference type="InterPro" id="IPR003352">
    <property type="entry name" value="PTS_EIIC"/>
</dbReference>
<feature type="domain" description="PTS EIIC type-1" evidence="11">
    <location>
        <begin position="18"/>
        <end position="427"/>
    </location>
</feature>
<dbReference type="OrthoDB" id="9797715at2"/>
<keyword evidence="6 10" id="KW-0812">Transmembrane</keyword>
<evidence type="ECO:0000313" key="13">
    <source>
        <dbReference type="Proteomes" id="UP000186096"/>
    </source>
</evidence>
<keyword evidence="13" id="KW-1185">Reference proteome</keyword>
<evidence type="ECO:0000259" key="11">
    <source>
        <dbReference type="PROSITE" id="PS51103"/>
    </source>
</evidence>
<gene>
    <name evidence="12" type="ORF">SAMN05421833_102361</name>
</gene>
<dbReference type="GO" id="GO:0015764">
    <property type="term" value="P:N-acetylglucosamine transport"/>
    <property type="evidence" value="ECO:0007669"/>
    <property type="project" value="TreeGrafter"/>
</dbReference>
<protein>
    <submittedName>
        <fullName evidence="12">PTS system, N-acetylglucosamine-specific IIC component</fullName>
    </submittedName>
</protein>
<evidence type="ECO:0000256" key="9">
    <source>
        <dbReference type="SAM" id="MobiDB-lite"/>
    </source>
</evidence>
<feature type="transmembrane region" description="Helical" evidence="10">
    <location>
        <begin position="315"/>
        <end position="333"/>
    </location>
</feature>
<evidence type="ECO:0000256" key="8">
    <source>
        <dbReference type="ARBA" id="ARBA00023136"/>
    </source>
</evidence>
<feature type="transmembrane region" description="Helical" evidence="10">
    <location>
        <begin position="283"/>
        <end position="303"/>
    </location>
</feature>
<dbReference type="Proteomes" id="UP000186096">
    <property type="component" value="Unassembled WGS sequence"/>
</dbReference>
<evidence type="ECO:0000313" key="12">
    <source>
        <dbReference type="EMBL" id="SIQ52655.1"/>
    </source>
</evidence>
<feature type="transmembrane region" description="Helical" evidence="10">
    <location>
        <begin position="68"/>
        <end position="92"/>
    </location>
</feature>
<dbReference type="GO" id="GO:0090563">
    <property type="term" value="F:protein-phosphocysteine-sugar phosphotransferase activity"/>
    <property type="evidence" value="ECO:0007669"/>
    <property type="project" value="TreeGrafter"/>
</dbReference>
<organism evidence="12 13">
    <name type="scientific">Microbispora rosea</name>
    <dbReference type="NCBI Taxonomy" id="58117"/>
    <lineage>
        <taxon>Bacteria</taxon>
        <taxon>Bacillati</taxon>
        <taxon>Actinomycetota</taxon>
        <taxon>Actinomycetes</taxon>
        <taxon>Streptosporangiales</taxon>
        <taxon>Streptosporangiaceae</taxon>
        <taxon>Microbispora</taxon>
    </lineage>
</organism>
<dbReference type="GO" id="GO:0008982">
    <property type="term" value="F:protein-N(PI)-phosphohistidine-sugar phosphotransferase activity"/>
    <property type="evidence" value="ECO:0007669"/>
    <property type="project" value="InterPro"/>
</dbReference>
<evidence type="ECO:0000256" key="3">
    <source>
        <dbReference type="ARBA" id="ARBA00022475"/>
    </source>
</evidence>
<dbReference type="PANTHER" id="PTHR30009">
    <property type="entry name" value="CYTOCHROME C-TYPE SYNTHESIS PROTEIN AND PTS TRANSMEMBRANE COMPONENT"/>
    <property type="match status" value="1"/>
</dbReference>